<keyword evidence="2" id="KW-1185">Reference proteome</keyword>
<proteinExistence type="predicted"/>
<dbReference type="SUPFAM" id="SSF55961">
    <property type="entry name" value="Bet v1-like"/>
    <property type="match status" value="1"/>
</dbReference>
<gene>
    <name evidence="1" type="ORF">SU9_000985</name>
</gene>
<reference evidence="1" key="1">
    <citation type="journal article" date="2012" name="J. Bacteriol.">
        <title>Genome Sequence of Streptomyces auratus Strain AGR0001, a Phoslactomycin-Producing Actinomycete.</title>
        <authorList>
            <person name="Han X."/>
            <person name="Li M."/>
            <person name="Ding Z."/>
            <person name="Zhao J."/>
            <person name="Ji K."/>
            <person name="Wen M."/>
            <person name="Lu T."/>
        </authorList>
    </citation>
    <scope>NUCLEOTIDE SEQUENCE</scope>
    <source>
        <strain evidence="1">AGR0001</strain>
    </source>
</reference>
<dbReference type="Gene3D" id="3.30.530.20">
    <property type="match status" value="1"/>
</dbReference>
<name>A0A8B1MZN6_9ACTN</name>
<dbReference type="Pfam" id="PF10604">
    <property type="entry name" value="Polyketide_cyc2"/>
    <property type="match status" value="1"/>
</dbReference>
<sequence>MGGPPVTARVWSVQESLEVPFPPQTVYAALADVRRMTEWSTEVIGVWPRGERFVGINRKACWVWFTTCRIVVADPGREFAFDVTTFGLPVARWGYRLTPAGEGTHVTEYWVDQRRRGWRRRVAETLGLLFTGTPPARRAARNRAAMRVTLQRLAAGLRAAA</sequence>
<organism evidence="1 2">
    <name type="scientific">Streptomyces auratus AGR0001</name>
    <dbReference type="NCBI Taxonomy" id="1160718"/>
    <lineage>
        <taxon>Bacteria</taxon>
        <taxon>Bacillati</taxon>
        <taxon>Actinomycetota</taxon>
        <taxon>Actinomycetes</taxon>
        <taxon>Kitasatosporales</taxon>
        <taxon>Streptomycetaceae</taxon>
        <taxon>Streptomyces</taxon>
    </lineage>
</organism>
<dbReference type="OrthoDB" id="4618973at2"/>
<evidence type="ECO:0000313" key="1">
    <source>
        <dbReference type="EMBL" id="QTZ90199.1"/>
    </source>
</evidence>
<dbReference type="InterPro" id="IPR023393">
    <property type="entry name" value="START-like_dom_sf"/>
</dbReference>
<protein>
    <submittedName>
        <fullName evidence="1">SRPBCC family protein</fullName>
    </submittedName>
</protein>
<evidence type="ECO:0000313" key="2">
    <source>
        <dbReference type="Proteomes" id="UP000009036"/>
    </source>
</evidence>
<dbReference type="Proteomes" id="UP000009036">
    <property type="component" value="Chromosome"/>
</dbReference>
<accession>A0A8B1MZN6</accession>
<dbReference type="CDD" id="cd07812">
    <property type="entry name" value="SRPBCC"/>
    <property type="match status" value="1"/>
</dbReference>
<dbReference type="EMBL" id="CP072931">
    <property type="protein sequence ID" value="QTZ90199.1"/>
    <property type="molecule type" value="Genomic_DNA"/>
</dbReference>
<dbReference type="AlphaFoldDB" id="A0A8B1MZN6"/>
<reference evidence="1" key="2">
    <citation type="submission" date="2021-04" db="EMBL/GenBank/DDBJ databases">
        <authorList>
            <person name="Wen M.-L."/>
            <person name="Han X.-L."/>
            <person name="Xiong J."/>
        </authorList>
    </citation>
    <scope>NUCLEOTIDE SEQUENCE</scope>
    <source>
        <strain evidence="1">AGR0001</strain>
    </source>
</reference>
<dbReference type="InterPro" id="IPR019587">
    <property type="entry name" value="Polyketide_cyclase/dehydratase"/>
</dbReference>
<dbReference type="KEGG" id="sauh:SU9_000985"/>